<comment type="caution">
    <text evidence="1">The sequence shown here is derived from an EMBL/GenBank/DDBJ whole genome shotgun (WGS) entry which is preliminary data.</text>
</comment>
<reference evidence="1" key="1">
    <citation type="journal article" date="2021" name="Open Biol.">
        <title>Shared evolutionary footprints suggest mitochondrial oxidative damage underlies multiple complex I losses in fungi.</title>
        <authorList>
            <person name="Schikora-Tamarit M.A."/>
            <person name="Marcet-Houben M."/>
            <person name="Nosek J."/>
            <person name="Gabaldon T."/>
        </authorList>
    </citation>
    <scope>NUCLEOTIDE SEQUENCE</scope>
    <source>
        <strain evidence="1">CBS2887</strain>
    </source>
</reference>
<protein>
    <submittedName>
        <fullName evidence="1">Uncharacterized protein</fullName>
    </submittedName>
</protein>
<evidence type="ECO:0000313" key="1">
    <source>
        <dbReference type="EMBL" id="KAH3686587.1"/>
    </source>
</evidence>
<dbReference type="Proteomes" id="UP000774326">
    <property type="component" value="Unassembled WGS sequence"/>
</dbReference>
<keyword evidence="2" id="KW-1185">Reference proteome</keyword>
<dbReference type="EMBL" id="JAEUBG010001300">
    <property type="protein sequence ID" value="KAH3686587.1"/>
    <property type="molecule type" value="Genomic_DNA"/>
</dbReference>
<dbReference type="AlphaFoldDB" id="A0A9P8Q9Q6"/>
<proteinExistence type="predicted"/>
<reference evidence="1" key="2">
    <citation type="submission" date="2021-01" db="EMBL/GenBank/DDBJ databases">
        <authorList>
            <person name="Schikora-Tamarit M.A."/>
        </authorList>
    </citation>
    <scope>NUCLEOTIDE SEQUENCE</scope>
    <source>
        <strain evidence="1">CBS2887</strain>
    </source>
</reference>
<accession>A0A9P8Q9Q6</accession>
<evidence type="ECO:0000313" key="2">
    <source>
        <dbReference type="Proteomes" id="UP000774326"/>
    </source>
</evidence>
<name>A0A9P8Q9Q6_WICPI</name>
<sequence>MSLSKSVPTTILRTEWIVVSNDELIETSSALREYLVNGIFESGKLTEKMNYWMKFSTRRQKSKYQIARRRPLHNDDQITEVFCNDLLQEIRYHESYKTSLDSE</sequence>
<organism evidence="1 2">
    <name type="scientific">Wickerhamomyces pijperi</name>
    <name type="common">Yeast</name>
    <name type="synonym">Pichia pijperi</name>
    <dbReference type="NCBI Taxonomy" id="599730"/>
    <lineage>
        <taxon>Eukaryota</taxon>
        <taxon>Fungi</taxon>
        <taxon>Dikarya</taxon>
        <taxon>Ascomycota</taxon>
        <taxon>Saccharomycotina</taxon>
        <taxon>Saccharomycetes</taxon>
        <taxon>Phaffomycetales</taxon>
        <taxon>Wickerhamomycetaceae</taxon>
        <taxon>Wickerhamomyces</taxon>
    </lineage>
</organism>
<gene>
    <name evidence="1" type="ORF">WICPIJ_002431</name>
</gene>